<sequence length="237" mass="24875">MPSQLNSAHQAKTKHRTTNYRPKRWAGNFSRPFRMTFYCRAKARVLLSPTLSNLAHHASQLRDRSPLVRALAITAVASITFTGLACQTTYGYERIPDKPSTVTSTTINVDKQTTSPDTPSKRDKDPGNSGRTDRQSPSPTQSTTGSPRPTSTGTPSTSATASPVPTPPKNDTQSHDEEELERPMWLKCSVGTSTSAFGGAVAAATLGSAVPGLGTVSGALIGGISAGAVGAAANCFD</sequence>
<name>A0A239VC06_9MICO</name>
<dbReference type="Proteomes" id="UP000242637">
    <property type="component" value="Chromosome 1"/>
</dbReference>
<protein>
    <submittedName>
        <fullName evidence="2">Uncharacterized protein</fullName>
    </submittedName>
</protein>
<feature type="compositionally biased region" description="Polar residues" evidence="1">
    <location>
        <begin position="100"/>
        <end position="118"/>
    </location>
</feature>
<feature type="compositionally biased region" description="Basic and acidic residues" evidence="1">
    <location>
        <begin position="119"/>
        <end position="134"/>
    </location>
</feature>
<dbReference type="AlphaFoldDB" id="A0A239VC06"/>
<dbReference type="KEGG" id="dco:SAMEA4475696_0795"/>
<reference evidence="2 3" key="1">
    <citation type="submission" date="2017-06" db="EMBL/GenBank/DDBJ databases">
        <authorList>
            <consortium name="Pathogen Informatics"/>
        </authorList>
    </citation>
    <scope>NUCLEOTIDE SEQUENCE [LARGE SCALE GENOMIC DNA]</scope>
    <source>
        <strain evidence="2 3">NCTC13039</strain>
    </source>
</reference>
<gene>
    <name evidence="2" type="ORF">SAMEA4475696_00795</name>
</gene>
<feature type="compositionally biased region" description="Low complexity" evidence="1">
    <location>
        <begin position="135"/>
        <end position="163"/>
    </location>
</feature>
<feature type="region of interest" description="Disordered" evidence="1">
    <location>
        <begin position="94"/>
        <end position="181"/>
    </location>
</feature>
<accession>A0A239VC06</accession>
<organism evidence="2 3">
    <name type="scientific">Dermatophilus congolensis</name>
    <dbReference type="NCBI Taxonomy" id="1863"/>
    <lineage>
        <taxon>Bacteria</taxon>
        <taxon>Bacillati</taxon>
        <taxon>Actinomycetota</taxon>
        <taxon>Actinomycetes</taxon>
        <taxon>Micrococcales</taxon>
        <taxon>Dermatophilaceae</taxon>
        <taxon>Dermatophilus</taxon>
    </lineage>
</organism>
<keyword evidence="3" id="KW-1185">Reference proteome</keyword>
<evidence type="ECO:0000256" key="1">
    <source>
        <dbReference type="SAM" id="MobiDB-lite"/>
    </source>
</evidence>
<evidence type="ECO:0000313" key="2">
    <source>
        <dbReference type="EMBL" id="SNV19731.1"/>
    </source>
</evidence>
<proteinExistence type="predicted"/>
<evidence type="ECO:0000313" key="3">
    <source>
        <dbReference type="Proteomes" id="UP000242637"/>
    </source>
</evidence>
<dbReference type="STRING" id="1121387.GCA_000429885_02312"/>
<dbReference type="EMBL" id="LT906453">
    <property type="protein sequence ID" value="SNV19731.1"/>
    <property type="molecule type" value="Genomic_DNA"/>
</dbReference>